<dbReference type="Proteomes" id="UP000661894">
    <property type="component" value="Unassembled WGS sequence"/>
</dbReference>
<proteinExistence type="predicted"/>
<dbReference type="Pfam" id="PF01261">
    <property type="entry name" value="AP_endonuc_2"/>
    <property type="match status" value="1"/>
</dbReference>
<dbReference type="EMBL" id="JACSPO010000028">
    <property type="protein sequence ID" value="MBD8063850.1"/>
    <property type="molecule type" value="Genomic_DNA"/>
</dbReference>
<organism evidence="3 4">
    <name type="scientific">Oceanitalea stevensii</name>
    <dbReference type="NCBI Taxonomy" id="2763072"/>
    <lineage>
        <taxon>Bacteria</taxon>
        <taxon>Bacillati</taxon>
        <taxon>Actinomycetota</taxon>
        <taxon>Actinomycetes</taxon>
        <taxon>Micrococcales</taxon>
        <taxon>Bogoriellaceae</taxon>
        <taxon>Georgenia</taxon>
    </lineage>
</organism>
<dbReference type="InterPro" id="IPR013022">
    <property type="entry name" value="Xyl_isomerase-like_TIM-brl"/>
</dbReference>
<evidence type="ECO:0000256" key="1">
    <source>
        <dbReference type="ARBA" id="ARBA00023277"/>
    </source>
</evidence>
<comment type="caution">
    <text evidence="3">The sequence shown here is derived from an EMBL/GenBank/DDBJ whole genome shotgun (WGS) entry which is preliminary data.</text>
</comment>
<dbReference type="Gene3D" id="3.20.20.150">
    <property type="entry name" value="Divalent-metal-dependent TIM barrel enzymes"/>
    <property type="match status" value="1"/>
</dbReference>
<evidence type="ECO:0000313" key="4">
    <source>
        <dbReference type="Proteomes" id="UP000661894"/>
    </source>
</evidence>
<dbReference type="InterPro" id="IPR050312">
    <property type="entry name" value="IolE/XylAMocC-like"/>
</dbReference>
<dbReference type="InterPro" id="IPR036237">
    <property type="entry name" value="Xyl_isomerase-like_sf"/>
</dbReference>
<gene>
    <name evidence="3" type="ORF">H9624_16165</name>
</gene>
<keyword evidence="4" id="KW-1185">Reference proteome</keyword>
<dbReference type="RefSeq" id="WP_251840943.1">
    <property type="nucleotide sequence ID" value="NZ_JACSPO010000028.1"/>
</dbReference>
<keyword evidence="3" id="KW-0413">Isomerase</keyword>
<protein>
    <submittedName>
        <fullName evidence="3">Sugar phosphate isomerase/epimerase</fullName>
    </submittedName>
</protein>
<dbReference type="PANTHER" id="PTHR12110:SF41">
    <property type="entry name" value="INOSOSE DEHYDRATASE"/>
    <property type="match status" value="1"/>
</dbReference>
<evidence type="ECO:0000259" key="2">
    <source>
        <dbReference type="Pfam" id="PF01261"/>
    </source>
</evidence>
<sequence>PSSHFDVGEAGFDETLEYVETIGQEYVGSGGFPAPGIGSYENTLATAAAMNRLGERSVEAGVGKFFGHNHDREFTTVYEHEGEQMSAWEILVAETNPEYVTFQVDVAWAAHAGVDVPALLEEHGDRIELLHIKDATGLGGSIAFTNLGEGDVPLQEILAAAQEHADIAYYVMEYDVAPQGEDFVETGFEYLTGQEAGAEGSRPVEVTAAEVTFSDEDGTEDDMYTVPWDVGVEYLVDGEVVEAGERAGTGTVTVTARALAGFVLADGTTEWTHTF</sequence>
<keyword evidence="1" id="KW-0119">Carbohydrate metabolism</keyword>
<dbReference type="PANTHER" id="PTHR12110">
    <property type="entry name" value="HYDROXYPYRUVATE ISOMERASE"/>
    <property type="match status" value="1"/>
</dbReference>
<dbReference type="SUPFAM" id="SSF51658">
    <property type="entry name" value="Xylose isomerase-like"/>
    <property type="match status" value="1"/>
</dbReference>
<name>A0ABR8Z692_9MICO</name>
<feature type="domain" description="Xylose isomerase-like TIM barrel" evidence="2">
    <location>
        <begin position="12"/>
        <end position="188"/>
    </location>
</feature>
<evidence type="ECO:0000313" key="3">
    <source>
        <dbReference type="EMBL" id="MBD8063850.1"/>
    </source>
</evidence>
<accession>A0ABR8Z692</accession>
<dbReference type="GO" id="GO:0016853">
    <property type="term" value="F:isomerase activity"/>
    <property type="evidence" value="ECO:0007669"/>
    <property type="project" value="UniProtKB-KW"/>
</dbReference>
<feature type="non-terminal residue" evidence="3">
    <location>
        <position position="275"/>
    </location>
</feature>
<feature type="non-terminal residue" evidence="3">
    <location>
        <position position="1"/>
    </location>
</feature>
<reference evidence="3 4" key="1">
    <citation type="submission" date="2020-08" db="EMBL/GenBank/DDBJ databases">
        <title>A Genomic Blueprint of the Chicken Gut Microbiome.</title>
        <authorList>
            <person name="Gilroy R."/>
            <person name="Ravi A."/>
            <person name="Getino M."/>
            <person name="Pursley I."/>
            <person name="Horton D.L."/>
            <person name="Alikhan N.-F."/>
            <person name="Baker D."/>
            <person name="Gharbi K."/>
            <person name="Hall N."/>
            <person name="Watson M."/>
            <person name="Adriaenssens E.M."/>
            <person name="Foster-Nyarko E."/>
            <person name="Jarju S."/>
            <person name="Secka A."/>
            <person name="Antonio M."/>
            <person name="Oren A."/>
            <person name="Chaudhuri R."/>
            <person name="La Ragione R.M."/>
            <person name="Hildebrand F."/>
            <person name="Pallen M.J."/>
        </authorList>
    </citation>
    <scope>NUCLEOTIDE SEQUENCE [LARGE SCALE GENOMIC DNA]</scope>
    <source>
        <strain evidence="3 4">Sa1BUA1</strain>
    </source>
</reference>